<dbReference type="AlphaFoldDB" id="A0A9W8IEC8"/>
<evidence type="ECO:0000259" key="3">
    <source>
        <dbReference type="PROSITE" id="PS50020"/>
    </source>
</evidence>
<dbReference type="InterPro" id="IPR001202">
    <property type="entry name" value="WW_dom"/>
</dbReference>
<dbReference type="InterPro" id="IPR002713">
    <property type="entry name" value="FF_domain"/>
</dbReference>
<feature type="compositionally biased region" description="Acidic residues" evidence="2">
    <location>
        <begin position="149"/>
        <end position="161"/>
    </location>
</feature>
<dbReference type="SUPFAM" id="SSF81698">
    <property type="entry name" value="FF domain"/>
    <property type="match status" value="2"/>
</dbReference>
<dbReference type="Gene3D" id="1.10.10.440">
    <property type="entry name" value="FF domain"/>
    <property type="match status" value="2"/>
</dbReference>
<dbReference type="InterPro" id="IPR036020">
    <property type="entry name" value="WW_dom_sf"/>
</dbReference>
<dbReference type="SUPFAM" id="SSF51045">
    <property type="entry name" value="WW domain"/>
    <property type="match status" value="1"/>
</dbReference>
<sequence>MANDHDWAVFLAPADTHGRTNLPNEPYYFERNNEITTWIRPFDYTEPTAESPLSIGETWQREAAEHRLQQALAHAKADRPLAQTPLGGEWKRVTTVQGREYFYNTETKVSQWDQPKDLESPLDPDKGVMEEGTEMTAEDVEWMLAQMDEDPEEDQEDEEMEVQQNTENHTGDLSKDERIVQFKAMLHDIGVNPFGTWETQISSYENDPRFALISAQVERREIFDLVCKETAKKPRKDTLHPFDQLLYEKVTKKKTSFARFCQKNLKDPRFTTIKTSREREKLFDKHLESIPQ</sequence>
<dbReference type="SMART" id="SM00456">
    <property type="entry name" value="WW"/>
    <property type="match status" value="1"/>
</dbReference>
<dbReference type="GO" id="GO:0005634">
    <property type="term" value="C:nucleus"/>
    <property type="evidence" value="ECO:0007669"/>
    <property type="project" value="TreeGrafter"/>
</dbReference>
<dbReference type="GO" id="GO:0070063">
    <property type="term" value="F:RNA polymerase binding"/>
    <property type="evidence" value="ECO:0007669"/>
    <property type="project" value="InterPro"/>
</dbReference>
<dbReference type="InterPro" id="IPR036517">
    <property type="entry name" value="FF_domain_sf"/>
</dbReference>
<dbReference type="PROSITE" id="PS50020">
    <property type="entry name" value="WW_DOMAIN_2"/>
    <property type="match status" value="1"/>
</dbReference>
<dbReference type="Pfam" id="PF01846">
    <property type="entry name" value="FF"/>
    <property type="match status" value="1"/>
</dbReference>
<dbReference type="SMART" id="SM00441">
    <property type="entry name" value="FF"/>
    <property type="match status" value="2"/>
</dbReference>
<dbReference type="GO" id="GO:0003712">
    <property type="term" value="F:transcription coregulator activity"/>
    <property type="evidence" value="ECO:0007669"/>
    <property type="project" value="TreeGrafter"/>
</dbReference>
<organism evidence="4 5">
    <name type="scientific">Coemansia aciculifera</name>
    <dbReference type="NCBI Taxonomy" id="417176"/>
    <lineage>
        <taxon>Eukaryota</taxon>
        <taxon>Fungi</taxon>
        <taxon>Fungi incertae sedis</taxon>
        <taxon>Zoopagomycota</taxon>
        <taxon>Kickxellomycotina</taxon>
        <taxon>Kickxellomycetes</taxon>
        <taxon>Kickxellales</taxon>
        <taxon>Kickxellaceae</taxon>
        <taxon>Coemansia</taxon>
    </lineage>
</organism>
<dbReference type="PANTHER" id="PTHR15377">
    <property type="entry name" value="TRANSCRIPTION ELONGATION REGULATOR 1"/>
    <property type="match status" value="1"/>
</dbReference>
<feature type="domain" description="WW" evidence="3">
    <location>
        <begin position="84"/>
        <end position="117"/>
    </location>
</feature>
<evidence type="ECO:0000313" key="4">
    <source>
        <dbReference type="EMBL" id="KAJ2861356.1"/>
    </source>
</evidence>
<dbReference type="EMBL" id="JANBUY010000228">
    <property type="protein sequence ID" value="KAJ2861356.1"/>
    <property type="molecule type" value="Genomic_DNA"/>
</dbReference>
<evidence type="ECO:0000313" key="5">
    <source>
        <dbReference type="Proteomes" id="UP001140074"/>
    </source>
</evidence>
<name>A0A9W8IEC8_9FUNG</name>
<gene>
    <name evidence="4" type="primary">TCERG1</name>
    <name evidence="4" type="ORF">GGH94_004954</name>
</gene>
<reference evidence="4" key="1">
    <citation type="submission" date="2022-07" db="EMBL/GenBank/DDBJ databases">
        <title>Phylogenomic reconstructions and comparative analyses of Kickxellomycotina fungi.</title>
        <authorList>
            <person name="Reynolds N.K."/>
            <person name="Stajich J.E."/>
            <person name="Barry K."/>
            <person name="Grigoriev I.V."/>
            <person name="Crous P."/>
            <person name="Smith M.E."/>
        </authorList>
    </citation>
    <scope>NUCLEOTIDE SEQUENCE</scope>
    <source>
        <strain evidence="4">RSA 476</strain>
    </source>
</reference>
<dbReference type="PANTHER" id="PTHR15377:SF3">
    <property type="entry name" value="WW DOMAIN-CONTAINING PROTEIN"/>
    <property type="match status" value="1"/>
</dbReference>
<dbReference type="Gene3D" id="2.20.70.10">
    <property type="match status" value="1"/>
</dbReference>
<dbReference type="PROSITE" id="PS01159">
    <property type="entry name" value="WW_DOMAIN_1"/>
    <property type="match status" value="1"/>
</dbReference>
<dbReference type="InterPro" id="IPR045148">
    <property type="entry name" value="TCRG1-like"/>
</dbReference>
<evidence type="ECO:0000256" key="2">
    <source>
        <dbReference type="SAM" id="MobiDB-lite"/>
    </source>
</evidence>
<dbReference type="Proteomes" id="UP001140074">
    <property type="component" value="Unassembled WGS sequence"/>
</dbReference>
<proteinExistence type="predicted"/>
<protein>
    <submittedName>
        <fullName evidence="4">Transcription elongation regulator</fullName>
    </submittedName>
</protein>
<keyword evidence="5" id="KW-1185">Reference proteome</keyword>
<dbReference type="CDD" id="cd00201">
    <property type="entry name" value="WW"/>
    <property type="match status" value="1"/>
</dbReference>
<keyword evidence="1" id="KW-0677">Repeat</keyword>
<feature type="region of interest" description="Disordered" evidence="2">
    <location>
        <begin position="149"/>
        <end position="175"/>
    </location>
</feature>
<accession>A0A9W8IEC8</accession>
<evidence type="ECO:0000256" key="1">
    <source>
        <dbReference type="ARBA" id="ARBA00022737"/>
    </source>
</evidence>
<comment type="caution">
    <text evidence="4">The sequence shown here is derived from an EMBL/GenBank/DDBJ whole genome shotgun (WGS) entry which is preliminary data.</text>
</comment>
<dbReference type="Pfam" id="PF00397">
    <property type="entry name" value="WW"/>
    <property type="match status" value="1"/>
</dbReference>